<comment type="caution">
    <text evidence="1">The sequence shown here is derived from an EMBL/GenBank/DDBJ whole genome shotgun (WGS) entry which is preliminary data.</text>
</comment>
<gene>
    <name evidence="1" type="ORF">TNIN_205011</name>
</gene>
<protein>
    <submittedName>
        <fullName evidence="1">Uncharacterized protein</fullName>
    </submittedName>
</protein>
<organism evidence="1 2">
    <name type="scientific">Trichonephila inaurata madagascariensis</name>
    <dbReference type="NCBI Taxonomy" id="2747483"/>
    <lineage>
        <taxon>Eukaryota</taxon>
        <taxon>Metazoa</taxon>
        <taxon>Ecdysozoa</taxon>
        <taxon>Arthropoda</taxon>
        <taxon>Chelicerata</taxon>
        <taxon>Arachnida</taxon>
        <taxon>Araneae</taxon>
        <taxon>Araneomorphae</taxon>
        <taxon>Entelegynae</taxon>
        <taxon>Araneoidea</taxon>
        <taxon>Nephilidae</taxon>
        <taxon>Trichonephila</taxon>
        <taxon>Trichonephila inaurata</taxon>
    </lineage>
</organism>
<name>A0A8X7CRL3_9ARAC</name>
<keyword evidence="2" id="KW-1185">Reference proteome</keyword>
<sequence>MGWAWRYPTQFRLDYSGNAIHFPRDIDLGSEDFCISKPVKFIKADFQTGPGIGSTFAYLSDFQKLGISLGTRAAFHPTGAKLRVFNLKSSDFRARPGKH</sequence>
<reference evidence="1" key="1">
    <citation type="submission" date="2020-08" db="EMBL/GenBank/DDBJ databases">
        <title>Multicomponent nature underlies the extraordinary mechanical properties of spider dragline silk.</title>
        <authorList>
            <person name="Kono N."/>
            <person name="Nakamura H."/>
            <person name="Mori M."/>
            <person name="Yoshida Y."/>
            <person name="Ohtoshi R."/>
            <person name="Malay A.D."/>
            <person name="Moran D.A.P."/>
            <person name="Tomita M."/>
            <person name="Numata K."/>
            <person name="Arakawa K."/>
        </authorList>
    </citation>
    <scope>NUCLEOTIDE SEQUENCE</scope>
</reference>
<accession>A0A8X7CRL3</accession>
<evidence type="ECO:0000313" key="2">
    <source>
        <dbReference type="Proteomes" id="UP000886998"/>
    </source>
</evidence>
<dbReference type="EMBL" id="BMAV01021642">
    <property type="protein sequence ID" value="GFY75830.1"/>
    <property type="molecule type" value="Genomic_DNA"/>
</dbReference>
<dbReference type="AlphaFoldDB" id="A0A8X7CRL3"/>
<evidence type="ECO:0000313" key="1">
    <source>
        <dbReference type="EMBL" id="GFY75830.1"/>
    </source>
</evidence>
<dbReference type="Proteomes" id="UP000886998">
    <property type="component" value="Unassembled WGS sequence"/>
</dbReference>
<proteinExistence type="predicted"/>